<organism evidence="7 8">
    <name type="scientific">Pseudomonas peli</name>
    <dbReference type="NCBI Taxonomy" id="592361"/>
    <lineage>
        <taxon>Bacteria</taxon>
        <taxon>Pseudomonadati</taxon>
        <taxon>Pseudomonadota</taxon>
        <taxon>Gammaproteobacteria</taxon>
        <taxon>Pseudomonadales</taxon>
        <taxon>Pseudomonadaceae</taxon>
        <taxon>Pseudomonas</taxon>
    </lineage>
</organism>
<accession>A0AB37Z779</accession>
<evidence type="ECO:0000256" key="1">
    <source>
        <dbReference type="ARBA" id="ARBA00022676"/>
    </source>
</evidence>
<dbReference type="InterPro" id="IPR010383">
    <property type="entry name" value="Glyco_hydrolase_94_b-supersand"/>
</dbReference>
<feature type="domain" description="Glycosyl hydrolase 94 supersandwich" evidence="4">
    <location>
        <begin position="1555"/>
        <end position="1820"/>
    </location>
</feature>
<dbReference type="InterPro" id="IPR008928">
    <property type="entry name" value="6-hairpin_glycosidase_sf"/>
</dbReference>
<evidence type="ECO:0000259" key="6">
    <source>
        <dbReference type="Pfam" id="PF17167"/>
    </source>
</evidence>
<evidence type="ECO:0000259" key="4">
    <source>
        <dbReference type="Pfam" id="PF06165"/>
    </source>
</evidence>
<dbReference type="InterPro" id="IPR012341">
    <property type="entry name" value="6hp_glycosidase-like_sf"/>
</dbReference>
<feature type="domain" description="Glycosyl hydrolase 94 supersandwich" evidence="4">
    <location>
        <begin position="2049"/>
        <end position="2319"/>
    </location>
</feature>
<dbReference type="Gene3D" id="1.50.10.140">
    <property type="match status" value="1"/>
</dbReference>
<protein>
    <submittedName>
        <fullName evidence="7">Cyclic beta-1,2-glucan synthetase</fullName>
    </submittedName>
</protein>
<dbReference type="InterPro" id="IPR011013">
    <property type="entry name" value="Gal_mutarotase_sf_dom"/>
</dbReference>
<dbReference type="EMBL" id="FMTL01000002">
    <property type="protein sequence ID" value="SCW60165.1"/>
    <property type="molecule type" value="Genomic_DNA"/>
</dbReference>
<keyword evidence="3" id="KW-0472">Membrane</keyword>
<dbReference type="Gene3D" id="2.70.98.40">
    <property type="entry name" value="Glycoside hydrolase, family 65, N-terminal domain"/>
    <property type="match status" value="2"/>
</dbReference>
<evidence type="ECO:0000256" key="2">
    <source>
        <dbReference type="ARBA" id="ARBA00022679"/>
    </source>
</evidence>
<dbReference type="CDD" id="cd11753">
    <property type="entry name" value="GH94N_ChvB_NdvB_2_like"/>
    <property type="match status" value="1"/>
</dbReference>
<feature type="transmembrane region" description="Helical" evidence="3">
    <location>
        <begin position="936"/>
        <end position="957"/>
    </location>
</feature>
<evidence type="ECO:0000256" key="3">
    <source>
        <dbReference type="SAM" id="Phobius"/>
    </source>
</evidence>
<keyword evidence="1" id="KW-0328">Glycosyltransferase</keyword>
<dbReference type="Pfam" id="PF17167">
    <property type="entry name" value="Glyco_hydro_94"/>
    <property type="match status" value="1"/>
</dbReference>
<dbReference type="SUPFAM" id="SSF74650">
    <property type="entry name" value="Galactose mutarotase-like"/>
    <property type="match status" value="2"/>
</dbReference>
<dbReference type="GO" id="GO:0005975">
    <property type="term" value="P:carbohydrate metabolic process"/>
    <property type="evidence" value="ECO:0007669"/>
    <property type="project" value="InterPro"/>
</dbReference>
<feature type="domain" description="Glycoamylase-like" evidence="5">
    <location>
        <begin position="1295"/>
        <end position="1502"/>
    </location>
</feature>
<feature type="transmembrane region" description="Helical" evidence="3">
    <location>
        <begin position="438"/>
        <end position="460"/>
    </location>
</feature>
<dbReference type="InterPro" id="IPR033432">
    <property type="entry name" value="GH94_catalytic"/>
</dbReference>
<reference evidence="7 8" key="1">
    <citation type="submission" date="2016-10" db="EMBL/GenBank/DDBJ databases">
        <authorList>
            <person name="Varghese N."/>
            <person name="Submissions S."/>
        </authorList>
    </citation>
    <scope>NUCLEOTIDE SEQUENCE [LARGE SCALE GENOMIC DNA]</scope>
    <source>
        <strain evidence="7 8">DSM 17833</strain>
    </source>
</reference>
<evidence type="ECO:0000259" key="5">
    <source>
        <dbReference type="Pfam" id="PF10091"/>
    </source>
</evidence>
<evidence type="ECO:0000313" key="8">
    <source>
        <dbReference type="Proteomes" id="UP000242418"/>
    </source>
</evidence>
<dbReference type="Pfam" id="PF10091">
    <property type="entry name" value="Glycoamylase"/>
    <property type="match status" value="1"/>
</dbReference>
<gene>
    <name evidence="7" type="ORF">SAMN05216370_2054</name>
</gene>
<feature type="transmembrane region" description="Helical" evidence="3">
    <location>
        <begin position="963"/>
        <end position="984"/>
    </location>
</feature>
<comment type="caution">
    <text evidence="7">The sequence shown here is derived from an EMBL/GenBank/DDBJ whole genome shotgun (WGS) entry which is preliminary data.</text>
</comment>
<dbReference type="GO" id="GO:0030246">
    <property type="term" value="F:carbohydrate binding"/>
    <property type="evidence" value="ECO:0007669"/>
    <property type="project" value="InterPro"/>
</dbReference>
<feature type="domain" description="Glycosyl hydrolase 94 catalytic" evidence="6">
    <location>
        <begin position="2332"/>
        <end position="2756"/>
    </location>
</feature>
<name>A0AB37Z779_9PSED</name>
<keyword evidence="8" id="KW-1185">Reference proteome</keyword>
<dbReference type="GO" id="GO:0016757">
    <property type="term" value="F:glycosyltransferase activity"/>
    <property type="evidence" value="ECO:0007669"/>
    <property type="project" value="UniProtKB-KW"/>
</dbReference>
<feature type="transmembrane region" description="Helical" evidence="3">
    <location>
        <begin position="815"/>
        <end position="831"/>
    </location>
</feature>
<dbReference type="InterPro" id="IPR037820">
    <property type="entry name" value="GH94N_NdvB"/>
</dbReference>
<dbReference type="SMART" id="SM01068">
    <property type="entry name" value="CBM_X"/>
    <property type="match status" value="2"/>
</dbReference>
<proteinExistence type="predicted"/>
<keyword evidence="2" id="KW-0808">Transferase</keyword>
<feature type="transmembrane region" description="Helical" evidence="3">
    <location>
        <begin position="407"/>
        <end position="432"/>
    </location>
</feature>
<dbReference type="PANTHER" id="PTHR37469:SF2">
    <property type="entry name" value="CELLOBIONIC ACID PHOSPHORYLASE"/>
    <property type="match status" value="1"/>
</dbReference>
<dbReference type="InterPro" id="IPR019282">
    <property type="entry name" value="Glycoamylase-like_cons_dom"/>
</dbReference>
<keyword evidence="3" id="KW-0812">Transmembrane</keyword>
<sequence>MTSVFSALFSHAAAPSPWLDHAPVREELFGIERLEQHAYTLAAAQPISSKPPAVLSLHRRLNDNAKVLLAAYRASAAELANGRGVVPAAEWLLDNYHLVEEQIREIRDDLPPGYYRQLPKIASGPFAGYPRVLGMAWAFIAHTDSHFDPDILQRFIVAYQQVQPLTIGELWAVAITLRIVLIENLRRLADQMTAGRSARADADALASRLLGKDAPHAALDRELHERARTALSEPFAAQLAKRLRDHDPLTTPALGWLEERLGAQGSSIDEVVQHAQQRQGASNLTVRNIINSMRLISSIDWAQLFENVSLVDARLDARSDFAAMDFATRNQYRSAIEQLARGSAFSELEVAEQALLATQQASATQNADPRTSDPGYHLIAEGRLALEQRIDFRPPLRLRISRGHIHLGMTGYVGAIVGLASLLLGLALYSLASQGVTAGWLLALGVLGFLPATEVATALVNRAVSSSFGAMGLPGLELSEGVPSSLRTLIAVPTLLGSEADLLEQIERLEVHHLAGHGGDLTFALLTDGLDADQEHLASDDALLQQASVAIDQLNQRYGPGIAGSRFLLLHRRRQFNPSENVWMGWERKRGKLHELNRLLRGANDTSFTPVPGLSQRVPDAVRYVITLDADTRLPRDAALRLIGKMAHPLNQPRFNTELQRVVGGYAILQPRVTPSLPLQREGSLYQKVFSSPGGMDPYAAAVSDVYQDLFGEGSFTGKGIYDIDAFEAALAGRVRENSLLSHDLFEGVFARAGLASDVEVVEEFPSRYDVASKRQHRWTRGDWQLLPWIFGPLHGKPALPSIGRWKMLDNLRRSLLAPVTLAALGLSWLLPLPAALSASLLLIASLLIPALLPLCFGLLPARAGIRWRSHLSKLRDDLLLAMLQSALNLTFLADQSWRMLDAISRTLTRLLITRRNLLEWTTAAQAAISPRLKLLGFYCGMAGGTTLGLLLCALALFWSPTIWPLVLPFALLWLSAPAIAMLVSRSPRMAKRLLIDPTQRNELRLIARRTWRFFETFVTPADNQLPPDNFQEDPKPVIAHRTSPTNMGLYLLSAIASRDFGWAGTERTVARLQATLAVMAQLQRHRGHFFNWYDTEDLRPLAPAYVSSVDSGNLAGHLLVVANACEEWLKAPVSADARQGIDDNLQLARTALAALPTASSERSQQLHELLQQIEAGLNGVQPLFSLLPALLRLSDKATQLASGFAPLDTDNQAGELLFWLQALTQALGDLQQDAELTDSQRTTLHDALRSVAEQARNMALGMDFAFLLEPERKLLSIGFCLADNSLDSSCYDLLASEARLASLFAIAKGDVSTRHWFRLGRTATPLGSGSALISWSGSMFEYLMPSLVMRAPAGSLLEQTNRLVVARQAAYGNDLGIPWGISESAYNARDMEQTYQYSNFGVPGLGLKRGLSANRVIAPYATGLATMVDPQGALANYRRLNEMGALGRYGFYEALDFTRTRLPDEQPFAIVRNFMAHHQGMSIVAIANTLHDGQMRARFHREPMIQACELLLQERMPRNVAVAHPRAEEVSACATEADCTLHNERRLNHFNGNPPVTHLLSNGRYSVMLTASGAGYSRWRDIAITRWQEDSTRDSHGSFIFLWDTLNGTRWSLGAQPSSSNPYDEVVFAEDYASYSRHDGNLTTSLEVLVSGEDDGEVRRVSLTNSGRITREIELTSYAELVLASAASDNAHPAFSKLFVVTEYLPAFGALIATRRPRSASEPSLWAAHFAVIEGEVSAEPQYESDRAKFLGRSCALHAAAVIRQGQRLSNTVGTVLDPIFSLRQRLLIEPGKIARVAFWTVVAPTREALLDLIDKHHDRSAFERAKTLAWTQAQVQLRHLDMLAAEAADFQRLAAPILYADSRFRAPSASLLRGLGSQSGLWSQGISGDLPIVLLRISDAEDIAQVRQLLRAHEYWRMKRLAVDLVIVNEHASSYLQDLQVAIETAVRSSQSRPRFTAELAQGAVFVLRADLLSGEYRERLQAAARVLLVAHRGPIAEQLARIPACPSPVPASASNHSAQPLPEFHAAPPSPLECANGQGGFDLDGREYVVRLDAWSNTPAPWINVIANPQFGFQVSAEGSGYTWADNSRENQLTPWSNDPVSDPPGEALYIRDEDSLALFSPTAQPLRDSGHYEARHGFGYSRFSHQASGIAMELLQFVPLDDPIKISRLTLRNLSGRPRRLSVTAYAEWVLGSTRAASAPFIVSQQDSATGAVMVRNPWSIAFTGRSAFSDLGGRQSSWTADRSEFIGRNGNLTQPAALARLAPLSGSLGAGLDPCTALQCQLELQPGESVEVLWFLGQCASEQQVSTLITQYREADLDAVLLKVQAHWQRVLGAVQVQTPSRAMDIMLNGWLLYQTLACRVWARSAFYQASGAYGFRDQLQDGMALTFASPSITRGHILRAASRQFVEGDVQHWWLPHSGQGVRTRISDDRVWLAYATAQYIQCSGDAAILDEQLDFLEGPLLTTGEHDAFFQPMQADAPASLFEHCARGLDQCLQLTGELGLPLIGGGDWNDGMNRVGEHGKGESVWLGWLLLRTIALFTPYAEAYDSARVARWRAHAEQLRLALETHAWDGQWYRRATFDDGTWLGSVQSSECQIDSIAQSWAVLSASADPLRANMAMAAMQRQLIREDDGIALLFTPPFDKTPLEPGYIKGYPPGLRENGGQYSHAAMWAILAYCQLGSAKQAFDLFDLVNPINHGNSPEACQRYKVEPYVLAADVYAVAPHNGRGGWTWYTGAAGWMQRAGVEGILGIRREGDWLLLNPCIPPDWPGFSARIALAGSHYQIELSNPAQRSQGIRQAWLDDQPIPCPQGPLKVALDGAAHRLRIEL</sequence>
<dbReference type="InterPro" id="IPR037824">
    <property type="entry name" value="GH94N_2_NdvB"/>
</dbReference>
<dbReference type="InterPro" id="IPR052047">
    <property type="entry name" value="GH94_Enzymes"/>
</dbReference>
<dbReference type="PANTHER" id="PTHR37469">
    <property type="entry name" value="CELLOBIONIC ACID PHOSPHORYLASE-RELATED"/>
    <property type="match status" value="1"/>
</dbReference>
<dbReference type="Proteomes" id="UP000242418">
    <property type="component" value="Unassembled WGS sequence"/>
</dbReference>
<keyword evidence="3" id="KW-1133">Transmembrane helix</keyword>
<dbReference type="RefSeq" id="WP_090251636.1">
    <property type="nucleotide sequence ID" value="NZ_FMTL01000002.1"/>
</dbReference>
<dbReference type="Gene3D" id="2.60.420.10">
    <property type="entry name" value="Maltose phosphorylase, domain 3"/>
    <property type="match status" value="1"/>
</dbReference>
<feature type="transmembrane region" description="Helical" evidence="3">
    <location>
        <begin position="837"/>
        <end position="860"/>
    </location>
</feature>
<dbReference type="Gene3D" id="1.50.10.10">
    <property type="match status" value="1"/>
</dbReference>
<dbReference type="InterPro" id="IPR037018">
    <property type="entry name" value="GH65_N"/>
</dbReference>
<evidence type="ECO:0000313" key="7">
    <source>
        <dbReference type="EMBL" id="SCW60165.1"/>
    </source>
</evidence>
<dbReference type="Pfam" id="PF06165">
    <property type="entry name" value="GH94_b-supersand"/>
    <property type="match status" value="2"/>
</dbReference>
<dbReference type="SUPFAM" id="SSF48208">
    <property type="entry name" value="Six-hairpin glycosidases"/>
    <property type="match status" value="1"/>
</dbReference>
<dbReference type="CDD" id="cd11756">
    <property type="entry name" value="GH94N_ChvB_NdvB_1_like"/>
    <property type="match status" value="1"/>
</dbReference>